<evidence type="ECO:0000313" key="2">
    <source>
        <dbReference type="EMBL" id="WOH38557.1"/>
    </source>
</evidence>
<evidence type="ECO:0000256" key="1">
    <source>
        <dbReference type="SAM" id="MobiDB-lite"/>
    </source>
</evidence>
<dbReference type="RefSeq" id="WP_348397326.1">
    <property type="nucleotide sequence ID" value="NZ_CP136600.1"/>
</dbReference>
<protein>
    <submittedName>
        <fullName evidence="2">Uncharacterized protein</fullName>
    </submittedName>
</protein>
<organism evidence="2 3">
    <name type="scientific">Thalassotalea fonticola</name>
    <dbReference type="NCBI Taxonomy" id="3065649"/>
    <lineage>
        <taxon>Bacteria</taxon>
        <taxon>Pseudomonadati</taxon>
        <taxon>Pseudomonadota</taxon>
        <taxon>Gammaproteobacteria</taxon>
        <taxon>Alteromonadales</taxon>
        <taxon>Colwelliaceae</taxon>
        <taxon>Thalassotalea</taxon>
    </lineage>
</organism>
<dbReference type="Proteomes" id="UP001301442">
    <property type="component" value="Chromosome"/>
</dbReference>
<reference evidence="2 3" key="1">
    <citation type="submission" date="2023-09" db="EMBL/GenBank/DDBJ databases">
        <authorList>
            <person name="Qi X."/>
        </authorList>
    </citation>
    <scope>NUCLEOTIDE SEQUENCE [LARGE SCALE GENOMIC DNA]</scope>
    <source>
        <strain evidence="2 3">S1-1</strain>
    </source>
</reference>
<feature type="region of interest" description="Disordered" evidence="1">
    <location>
        <begin position="18"/>
        <end position="49"/>
    </location>
</feature>
<dbReference type="EMBL" id="CP136600">
    <property type="protein sequence ID" value="WOH38557.1"/>
    <property type="molecule type" value="Genomic_DNA"/>
</dbReference>
<feature type="compositionally biased region" description="Basic and acidic residues" evidence="1">
    <location>
        <begin position="22"/>
        <end position="34"/>
    </location>
</feature>
<name>A0ABZ0GT09_9GAMM</name>
<sequence length="49" mass="5301">MEKITALFLLLTLTACGGESSTDTKEQVQPKETPEMVIGEGKFNESKLG</sequence>
<accession>A0ABZ0GT09</accession>
<evidence type="ECO:0000313" key="3">
    <source>
        <dbReference type="Proteomes" id="UP001301442"/>
    </source>
</evidence>
<gene>
    <name evidence="2" type="ORF">RI844_04900</name>
</gene>
<keyword evidence="3" id="KW-1185">Reference proteome</keyword>
<proteinExistence type="predicted"/>